<dbReference type="PANTHER" id="PTHR10091">
    <property type="entry name" value="ALDOSE-1-EPIMERASE"/>
    <property type="match status" value="1"/>
</dbReference>
<dbReference type="Gene3D" id="2.70.98.10">
    <property type="match status" value="1"/>
</dbReference>
<evidence type="ECO:0000313" key="5">
    <source>
        <dbReference type="Proteomes" id="UP000284109"/>
    </source>
</evidence>
<dbReference type="Pfam" id="PF01263">
    <property type="entry name" value="Aldose_epim"/>
    <property type="match status" value="1"/>
</dbReference>
<evidence type="ECO:0000256" key="1">
    <source>
        <dbReference type="ARBA" id="ARBA00006206"/>
    </source>
</evidence>
<dbReference type="GO" id="GO:0030246">
    <property type="term" value="F:carbohydrate binding"/>
    <property type="evidence" value="ECO:0007669"/>
    <property type="project" value="InterPro"/>
</dbReference>
<keyword evidence="5" id="KW-1185">Reference proteome</keyword>
<accession>A0A417ZJL7</accession>
<dbReference type="AlphaFoldDB" id="A0A417ZJL7"/>
<reference evidence="4 5" key="1">
    <citation type="submission" date="2018-07" db="EMBL/GenBank/DDBJ databases">
        <title>Genome sequences of six Lactobacillus spp. isolated from bumble bee guts.</title>
        <authorList>
            <person name="Motta E.V.S."/>
            <person name="Moran N.A."/>
        </authorList>
    </citation>
    <scope>NUCLEOTIDE SEQUENCE [LARGE SCALE GENOMIC DNA]</scope>
    <source>
        <strain evidence="4 5">BI-1.1</strain>
    </source>
</reference>
<evidence type="ECO:0000313" key="4">
    <source>
        <dbReference type="EMBL" id="RHW52066.1"/>
    </source>
</evidence>
<dbReference type="RefSeq" id="WP_118899774.1">
    <property type="nucleotide sequence ID" value="NZ_QOCR01000001.1"/>
</dbReference>
<dbReference type="GO" id="GO:0004034">
    <property type="term" value="F:aldose 1-epimerase activity"/>
    <property type="evidence" value="ECO:0007669"/>
    <property type="project" value="TreeGrafter"/>
</dbReference>
<comment type="similarity">
    <text evidence="1">Belongs to the aldose epimerase family.</text>
</comment>
<sequence length="330" mass="37504">MVVTKKQIGRTKNGNIELFTITNNHQTQINLLSYGATWQNWQVQDNNQLQSLITHYDDWTKYQESTYFAGRTVAPVAGRITKAHFQLQGQDYQMQPNENDNLLHSGTTGFQHQNFVGQAVDDHTVEFAYTLQASDNYFPGTLQLRVQYQLTDSDCVQITYWGTSDVTTLFNPTCHVYFNLDQNTSINEQQLQINADQYLELTAEKVPTGQLLPVDAATDFRHSKTLASGLESIQQQTGKTEFDHIYYTPNKLVATLQTTQRAVDLYSDRDALVIYTGSPEATESDWHHYTGLAMEMQSLPDAINHPDFGDIILPAGKTISYSSSYQYRKL</sequence>
<dbReference type="InterPro" id="IPR008183">
    <property type="entry name" value="Aldose_1/G6P_1-epimerase"/>
</dbReference>
<dbReference type="GO" id="GO:0033499">
    <property type="term" value="P:galactose catabolic process via UDP-galactose, Leloir pathway"/>
    <property type="evidence" value="ECO:0007669"/>
    <property type="project" value="TreeGrafter"/>
</dbReference>
<organism evidence="4 5">
    <name type="scientific">Bombilactobacillus bombi</name>
    <dbReference type="NCBI Taxonomy" id="1303590"/>
    <lineage>
        <taxon>Bacteria</taxon>
        <taxon>Bacillati</taxon>
        <taxon>Bacillota</taxon>
        <taxon>Bacilli</taxon>
        <taxon>Lactobacillales</taxon>
        <taxon>Lactobacillaceae</taxon>
        <taxon>Bombilactobacillus</taxon>
    </lineage>
</organism>
<dbReference type="InterPro" id="IPR047215">
    <property type="entry name" value="Galactose_mutarotase-like"/>
</dbReference>
<comment type="caution">
    <text evidence="4">The sequence shown here is derived from an EMBL/GenBank/DDBJ whole genome shotgun (WGS) entry which is preliminary data.</text>
</comment>
<name>A0A417ZJL7_9LACO</name>
<proteinExistence type="inferred from homology"/>
<dbReference type="CDD" id="cd09019">
    <property type="entry name" value="galactose_mutarotase_like"/>
    <property type="match status" value="1"/>
</dbReference>
<dbReference type="EMBL" id="QOCR01000001">
    <property type="protein sequence ID" value="RHW52066.1"/>
    <property type="molecule type" value="Genomic_DNA"/>
</dbReference>
<dbReference type="OrthoDB" id="9779408at2"/>
<dbReference type="SUPFAM" id="SSF74650">
    <property type="entry name" value="Galactose mutarotase-like"/>
    <property type="match status" value="1"/>
</dbReference>
<protein>
    <submittedName>
        <fullName evidence="4">Galactose mutarotase</fullName>
    </submittedName>
</protein>
<keyword evidence="3" id="KW-0119">Carbohydrate metabolism</keyword>
<evidence type="ECO:0000256" key="3">
    <source>
        <dbReference type="ARBA" id="ARBA00023277"/>
    </source>
</evidence>
<dbReference type="GO" id="GO:0006006">
    <property type="term" value="P:glucose metabolic process"/>
    <property type="evidence" value="ECO:0007669"/>
    <property type="project" value="TreeGrafter"/>
</dbReference>
<evidence type="ECO:0000256" key="2">
    <source>
        <dbReference type="ARBA" id="ARBA00023235"/>
    </source>
</evidence>
<gene>
    <name evidence="4" type="ORF">DS831_01690</name>
</gene>
<keyword evidence="2" id="KW-0413">Isomerase</keyword>
<dbReference type="PANTHER" id="PTHR10091:SF0">
    <property type="entry name" value="GALACTOSE MUTAROTASE"/>
    <property type="match status" value="1"/>
</dbReference>
<dbReference type="Proteomes" id="UP000284109">
    <property type="component" value="Unassembled WGS sequence"/>
</dbReference>
<dbReference type="InterPro" id="IPR014718">
    <property type="entry name" value="GH-type_carb-bd"/>
</dbReference>
<dbReference type="InterPro" id="IPR011013">
    <property type="entry name" value="Gal_mutarotase_sf_dom"/>
</dbReference>